<sequence length="1246" mass="134677">MGLPVVVKVFVKPSPAFQATLQVNIATAEAMTLKSLPGVCPYSRIIETERAVFLVRPYYHSNLYDRISTRPFLCIAEKKWIAFQLITVLHNCHRSNVRHGDIKSENVMLTSWNSVHLVDFASFKPAALPADDPSEFVYFFDARSRRTCYLAPERFQDDKLDNAPLTEAMDVFSLGCVLAELFLEGRVLFNLSQLLMYRKGEYQIEHELDAVGDLAVKSMILEMLSLDPNQRPSTDSLLSATRGVFPSAFSDSMVPLSFTFSDPSPLGLPIVCPGPRPWSRSDLRIISLHFALENLREMENNAIAALAILLLPHVTACIRTLTYPTTFIMAVDMLDLLAQYISDEQKLDRIVPFLAWILHRVAMAQVRAAALECLTHTLTSVSTMSSEDVGLFSEILFPLFSTLVDDDEPIVRATFARSLADLADACVRFMEHGQRLAEGEQPKSGAETMTFLSFQTSDLYLAEVQRTFLEYLQTLLSDNSIVVRRAVLDIVGRLSGFFGRQATNDVILSHIITYLNEKDESLRCSLFSALVGVSQVAGPQSLQEYILPLLVQSLHDHSPVVMEHVLTTLTDMIKLKQLRNIQLRVVVSHVAPLLLHPIVFIRHAAIQTVVKHSTIAFSALQLTARTSMRKSLLPTDEAEKIKLLSPYLPALNASTKDSDSVLSALDDSPVALYISAGDTRISMQSLKIAPRTVFLTPGGGFGLGGGGGTLHQQGGRKGGRRSLDQLRRVGSAAGEAPLSRPLSMQLPSPTAPASAVGGGSGLRHRHSLQDMVAGQASFGAAAAPGLEPLSPEGAGAATATVMPLKARAETSTVNATVTASLSRATSAAFVSEVAIGGSGGGGLASDGWQQADLGEGTRNAHNPFVTDLLATKALELAPPSTIPGSPVSVYASSSASRSAHSAARSSTHPHDSNWLPTGELLATLTEHTAAVTQLCLSPDGSILLSTSSDGCIKAWDPSRILKNLGTKSRATHRIGGDVRAATFLCDSLPQHQLAIAGSDSGRIHLVHVNAKARAIRVVEEHQLPGGEAVVAMAHMRSESESVVLIASSGSVIYGLVPGGTGVAYTMACPLAFGSITCMLVDHHRHAWVLAGTSRGILVVFDLRFRIMIRAWTHPSRTRIHALCTYWPKADHVLVAAGKGEVSVWDVSRVVCSHVFTKHALSKEARIQATPARDDDFVQNATKVFEEKQAVDGVFGLHVPVHSHQVFMGGADRKVRAWSPEHGHAGVVVGGMPEPNAPEILYSYVLP</sequence>
<dbReference type="Gene3D" id="2.130.10.10">
    <property type="entry name" value="YVTN repeat-like/Quinoprotein amine dehydrogenase"/>
    <property type="match status" value="2"/>
</dbReference>
<dbReference type="Pfam" id="PF00400">
    <property type="entry name" value="WD40"/>
    <property type="match status" value="1"/>
</dbReference>
<feature type="region of interest" description="Disordered" evidence="11">
    <location>
        <begin position="730"/>
        <end position="764"/>
    </location>
</feature>
<dbReference type="OrthoDB" id="242910at2759"/>
<evidence type="ECO:0000256" key="3">
    <source>
        <dbReference type="ARBA" id="ARBA00022574"/>
    </source>
</evidence>
<dbReference type="InterPro" id="IPR008271">
    <property type="entry name" value="Ser/Thr_kinase_AS"/>
</dbReference>
<keyword evidence="5" id="KW-0677">Repeat</keyword>
<evidence type="ECO:0000256" key="9">
    <source>
        <dbReference type="PROSITE-ProRule" id="PRU00103"/>
    </source>
</evidence>
<dbReference type="GO" id="GO:0034272">
    <property type="term" value="C:phosphatidylinositol 3-kinase complex, class III, type II"/>
    <property type="evidence" value="ECO:0007669"/>
    <property type="project" value="TreeGrafter"/>
</dbReference>
<dbReference type="PROSITE" id="PS50294">
    <property type="entry name" value="WD_REPEATS_REGION"/>
    <property type="match status" value="1"/>
</dbReference>
<keyword evidence="4" id="KW-0808">Transferase</keyword>
<evidence type="ECO:0000256" key="2">
    <source>
        <dbReference type="ARBA" id="ARBA00022527"/>
    </source>
</evidence>
<dbReference type="GO" id="GO:0034271">
    <property type="term" value="C:phosphatidylinositol 3-kinase complex, class III, type I"/>
    <property type="evidence" value="ECO:0007669"/>
    <property type="project" value="TreeGrafter"/>
</dbReference>
<dbReference type="EMBL" id="MCFL01000004">
    <property type="protein sequence ID" value="ORZ39930.1"/>
    <property type="molecule type" value="Genomic_DNA"/>
</dbReference>
<dbReference type="GO" id="GO:0045324">
    <property type="term" value="P:late endosome to vacuole transport"/>
    <property type="evidence" value="ECO:0007669"/>
    <property type="project" value="InterPro"/>
</dbReference>
<dbReference type="PANTHER" id="PTHR17583:SF0">
    <property type="entry name" value="PHOSPHOINOSITIDE 3-KINASE REGULATORY SUBUNIT 4"/>
    <property type="match status" value="1"/>
</dbReference>
<feature type="domain" description="Protein kinase" evidence="12">
    <location>
        <begin position="1"/>
        <end position="245"/>
    </location>
</feature>
<dbReference type="Gene3D" id="1.25.10.10">
    <property type="entry name" value="Leucine-rich Repeat Variant"/>
    <property type="match status" value="2"/>
</dbReference>
<dbReference type="InterPro" id="IPR011989">
    <property type="entry name" value="ARM-like"/>
</dbReference>
<dbReference type="PROSITE" id="PS00108">
    <property type="entry name" value="PROTEIN_KINASE_ST"/>
    <property type="match status" value="1"/>
</dbReference>
<dbReference type="InterPro" id="IPR000719">
    <property type="entry name" value="Prot_kinase_dom"/>
</dbReference>
<evidence type="ECO:0000256" key="10">
    <source>
        <dbReference type="PROSITE-ProRule" id="PRU00221"/>
    </source>
</evidence>
<dbReference type="STRING" id="765915.A0A1Y2HZC8"/>
<evidence type="ECO:0000313" key="13">
    <source>
        <dbReference type="EMBL" id="ORZ39930.1"/>
    </source>
</evidence>
<dbReference type="Pfam" id="PF00069">
    <property type="entry name" value="Pkinase"/>
    <property type="match status" value="1"/>
</dbReference>
<dbReference type="InterPro" id="IPR011009">
    <property type="entry name" value="Kinase-like_dom_sf"/>
</dbReference>
<dbReference type="GO" id="GO:0005524">
    <property type="term" value="F:ATP binding"/>
    <property type="evidence" value="ECO:0007669"/>
    <property type="project" value="InterPro"/>
</dbReference>
<evidence type="ECO:0000256" key="1">
    <source>
        <dbReference type="ARBA" id="ARBA00012513"/>
    </source>
</evidence>
<evidence type="ECO:0000313" key="14">
    <source>
        <dbReference type="Proteomes" id="UP000193411"/>
    </source>
</evidence>
<keyword evidence="2" id="KW-0723">Serine/threonine-protein kinase</keyword>
<gene>
    <name evidence="13" type="ORF">BCR44DRAFT_1458058</name>
</gene>
<evidence type="ECO:0000256" key="11">
    <source>
        <dbReference type="SAM" id="MobiDB-lite"/>
    </source>
</evidence>
<evidence type="ECO:0000256" key="5">
    <source>
        <dbReference type="ARBA" id="ARBA00022737"/>
    </source>
</evidence>
<evidence type="ECO:0000256" key="6">
    <source>
        <dbReference type="ARBA" id="ARBA00022741"/>
    </source>
</evidence>
<keyword evidence="6" id="KW-0547">Nucleotide-binding</keyword>
<reference evidence="13 14" key="1">
    <citation type="submission" date="2016-07" db="EMBL/GenBank/DDBJ databases">
        <title>Pervasive Adenine N6-methylation of Active Genes in Fungi.</title>
        <authorList>
            <consortium name="DOE Joint Genome Institute"/>
            <person name="Mondo S.J."/>
            <person name="Dannebaum R.O."/>
            <person name="Kuo R.C."/>
            <person name="Labutti K."/>
            <person name="Haridas S."/>
            <person name="Kuo A."/>
            <person name="Salamov A."/>
            <person name="Ahrendt S.R."/>
            <person name="Lipzen A."/>
            <person name="Sullivan W."/>
            <person name="Andreopoulos W.B."/>
            <person name="Clum A."/>
            <person name="Lindquist E."/>
            <person name="Daum C."/>
            <person name="Ramamoorthy G.K."/>
            <person name="Gryganskyi A."/>
            <person name="Culley D."/>
            <person name="Magnuson J.K."/>
            <person name="James T.Y."/>
            <person name="O'Malley M.A."/>
            <person name="Stajich J.E."/>
            <person name="Spatafora J.W."/>
            <person name="Visel A."/>
            <person name="Grigoriev I.V."/>
        </authorList>
    </citation>
    <scope>NUCLEOTIDE SEQUENCE [LARGE SCALE GENOMIC DNA]</scope>
    <source>
        <strain evidence="13 14">PL171</strain>
    </source>
</reference>
<dbReference type="GO" id="GO:0004674">
    <property type="term" value="F:protein serine/threonine kinase activity"/>
    <property type="evidence" value="ECO:0007669"/>
    <property type="project" value="UniProtKB-KW"/>
</dbReference>
<dbReference type="Pfam" id="PF22956">
    <property type="entry name" value="VPS15-like_hel"/>
    <property type="match status" value="1"/>
</dbReference>
<dbReference type="SUPFAM" id="SSF56112">
    <property type="entry name" value="Protein kinase-like (PK-like)"/>
    <property type="match status" value="1"/>
</dbReference>
<comment type="caution">
    <text evidence="13">The sequence shown here is derived from an EMBL/GenBank/DDBJ whole genome shotgun (WGS) entry which is preliminary data.</text>
</comment>
<keyword evidence="8" id="KW-0067">ATP-binding</keyword>
<dbReference type="SMART" id="SM00320">
    <property type="entry name" value="WD40"/>
    <property type="match status" value="3"/>
</dbReference>
<dbReference type="Proteomes" id="UP000193411">
    <property type="component" value="Unassembled WGS sequence"/>
</dbReference>
<dbReference type="InterPro" id="IPR001680">
    <property type="entry name" value="WD40_rpt"/>
</dbReference>
<dbReference type="SUPFAM" id="SSF48371">
    <property type="entry name" value="ARM repeat"/>
    <property type="match status" value="1"/>
</dbReference>
<name>A0A1Y2HZC8_9FUNG</name>
<dbReference type="SUPFAM" id="SSF50978">
    <property type="entry name" value="WD40 repeat-like"/>
    <property type="match status" value="1"/>
</dbReference>
<dbReference type="PROSITE" id="PS50082">
    <property type="entry name" value="WD_REPEATS_2"/>
    <property type="match status" value="1"/>
</dbReference>
<evidence type="ECO:0000256" key="7">
    <source>
        <dbReference type="ARBA" id="ARBA00022777"/>
    </source>
</evidence>
<dbReference type="EC" id="2.7.11.1" evidence="1"/>
<dbReference type="InterPro" id="IPR036322">
    <property type="entry name" value="WD40_repeat_dom_sf"/>
</dbReference>
<dbReference type="InterPro" id="IPR055231">
    <property type="entry name" value="2AA_helical"/>
</dbReference>
<dbReference type="InterPro" id="IPR021133">
    <property type="entry name" value="HEAT_type_2"/>
</dbReference>
<protein>
    <recommendedName>
        <fullName evidence="1">non-specific serine/threonine protein kinase</fullName>
        <ecNumber evidence="1">2.7.11.1</ecNumber>
    </recommendedName>
</protein>
<dbReference type="GO" id="GO:0016236">
    <property type="term" value="P:macroautophagy"/>
    <property type="evidence" value="ECO:0007669"/>
    <property type="project" value="InterPro"/>
</dbReference>
<keyword evidence="14" id="KW-1185">Reference proteome</keyword>
<dbReference type="PROSITE" id="PS50077">
    <property type="entry name" value="HEAT_REPEAT"/>
    <property type="match status" value="2"/>
</dbReference>
<feature type="repeat" description="HEAT" evidence="9">
    <location>
        <begin position="396"/>
        <end position="425"/>
    </location>
</feature>
<dbReference type="GO" id="GO:0006623">
    <property type="term" value="P:protein targeting to vacuole"/>
    <property type="evidence" value="ECO:0007669"/>
    <property type="project" value="TreeGrafter"/>
</dbReference>
<feature type="repeat" description="HEAT" evidence="9">
    <location>
        <begin position="468"/>
        <end position="505"/>
    </location>
</feature>
<dbReference type="PANTHER" id="PTHR17583">
    <property type="entry name" value="PHOSPHOINOSITIDE 3-KINASE REGULATORY SUBUNIT 4"/>
    <property type="match status" value="1"/>
</dbReference>
<dbReference type="SMART" id="SM00220">
    <property type="entry name" value="S_TKc"/>
    <property type="match status" value="1"/>
</dbReference>
<evidence type="ECO:0000256" key="8">
    <source>
        <dbReference type="ARBA" id="ARBA00022840"/>
    </source>
</evidence>
<dbReference type="InterPro" id="IPR016024">
    <property type="entry name" value="ARM-type_fold"/>
</dbReference>
<evidence type="ECO:0000256" key="4">
    <source>
        <dbReference type="ARBA" id="ARBA00022679"/>
    </source>
</evidence>
<dbReference type="Gene3D" id="1.10.510.10">
    <property type="entry name" value="Transferase(Phosphotransferase) domain 1"/>
    <property type="match status" value="1"/>
</dbReference>
<evidence type="ECO:0000259" key="12">
    <source>
        <dbReference type="PROSITE" id="PS50011"/>
    </source>
</evidence>
<dbReference type="InterPro" id="IPR015943">
    <property type="entry name" value="WD40/YVTN_repeat-like_dom_sf"/>
</dbReference>
<accession>A0A1Y2HZC8</accession>
<dbReference type="PROSITE" id="PS50011">
    <property type="entry name" value="PROTEIN_KINASE_DOM"/>
    <property type="match status" value="1"/>
</dbReference>
<dbReference type="AlphaFoldDB" id="A0A1Y2HZC8"/>
<dbReference type="GO" id="GO:0005770">
    <property type="term" value="C:late endosome"/>
    <property type="evidence" value="ECO:0007669"/>
    <property type="project" value="TreeGrafter"/>
</dbReference>
<keyword evidence="7" id="KW-0418">Kinase</keyword>
<keyword evidence="3 10" id="KW-0853">WD repeat</keyword>
<organism evidence="13 14">
    <name type="scientific">Catenaria anguillulae PL171</name>
    <dbReference type="NCBI Taxonomy" id="765915"/>
    <lineage>
        <taxon>Eukaryota</taxon>
        <taxon>Fungi</taxon>
        <taxon>Fungi incertae sedis</taxon>
        <taxon>Blastocladiomycota</taxon>
        <taxon>Blastocladiomycetes</taxon>
        <taxon>Blastocladiales</taxon>
        <taxon>Catenariaceae</taxon>
        <taxon>Catenaria</taxon>
    </lineage>
</organism>
<proteinExistence type="predicted"/>
<dbReference type="GO" id="GO:0071561">
    <property type="term" value="C:nucleus-vacuole junction"/>
    <property type="evidence" value="ECO:0007669"/>
    <property type="project" value="TreeGrafter"/>
</dbReference>
<dbReference type="InterPro" id="IPR045162">
    <property type="entry name" value="Vps15-like"/>
</dbReference>
<feature type="repeat" description="WD" evidence="10">
    <location>
        <begin position="924"/>
        <end position="956"/>
    </location>
</feature>